<protein>
    <submittedName>
        <fullName evidence="1">Chaperonin</fullName>
    </submittedName>
</protein>
<sequence length="302" mass="34511">MKKNQKRNCDRKNIVSTFEEKMKKVSKAGMNSKRNKILLVILLLVLLLVIGWANKLVRQKAVKETMTQKNTDITIQASPEITATQEPVQIQPTRNPEDNVYSYLQGPRSWGQKITWSGYWGTTFMDGGSFGGFGCGLCCIANIYSSITPYRCTPVQAYEYAKKHTGYAGGGAIDWGYMRRTLSKMGMDCNVSRKPATYREFQGQIMNHTCMIALVSSSNSNCFWKDTPGHYVTLFLYDKNTDSVFIADSGEPKRNRKRIALKKVYRSLKTSSPWQTLLVKNYNENQDHWKHKKATGNWIHKE</sequence>
<evidence type="ECO:0000313" key="1">
    <source>
        <dbReference type="EMBL" id="MBC8556255.1"/>
    </source>
</evidence>
<dbReference type="Proteomes" id="UP000637513">
    <property type="component" value="Unassembled WGS sequence"/>
</dbReference>
<dbReference type="RefSeq" id="WP_249302256.1">
    <property type="nucleotide sequence ID" value="NZ_JACRSW010000001.1"/>
</dbReference>
<reference evidence="1 2" key="1">
    <citation type="submission" date="2020-08" db="EMBL/GenBank/DDBJ databases">
        <title>Genome public.</title>
        <authorList>
            <person name="Liu C."/>
            <person name="Sun Q."/>
        </authorList>
    </citation>
    <scope>NUCLEOTIDE SEQUENCE [LARGE SCALE GENOMIC DNA]</scope>
    <source>
        <strain evidence="1 2">BX3</strain>
    </source>
</reference>
<gene>
    <name evidence="1" type="ORF">H8700_00765</name>
</gene>
<keyword evidence="2" id="KW-1185">Reference proteome</keyword>
<proteinExistence type="predicted"/>
<comment type="caution">
    <text evidence="1">The sequence shown here is derived from an EMBL/GenBank/DDBJ whole genome shotgun (WGS) entry which is preliminary data.</text>
</comment>
<accession>A0ABR7MR33</accession>
<organism evidence="1 2">
    <name type="scientific">Jutongia hominis</name>
    <dbReference type="NCBI Taxonomy" id="2763664"/>
    <lineage>
        <taxon>Bacteria</taxon>
        <taxon>Bacillati</taxon>
        <taxon>Bacillota</taxon>
        <taxon>Clostridia</taxon>
        <taxon>Lachnospirales</taxon>
        <taxon>Lachnospiraceae</taxon>
        <taxon>Jutongia</taxon>
    </lineage>
</organism>
<name>A0ABR7MR33_9FIRM</name>
<evidence type="ECO:0000313" key="2">
    <source>
        <dbReference type="Proteomes" id="UP000637513"/>
    </source>
</evidence>
<dbReference type="EMBL" id="JACRSW010000001">
    <property type="protein sequence ID" value="MBC8556255.1"/>
    <property type="molecule type" value="Genomic_DNA"/>
</dbReference>